<dbReference type="RefSeq" id="XP_012648911.1">
    <property type="nucleotide sequence ID" value="XM_012793457.1"/>
</dbReference>
<organism evidence="1 2">
    <name type="scientific">Babesia microti (strain RI)</name>
    <dbReference type="NCBI Taxonomy" id="1133968"/>
    <lineage>
        <taxon>Eukaryota</taxon>
        <taxon>Sar</taxon>
        <taxon>Alveolata</taxon>
        <taxon>Apicomplexa</taxon>
        <taxon>Aconoidasida</taxon>
        <taxon>Piroplasmida</taxon>
        <taxon>Babesiidae</taxon>
        <taxon>Babesia</taxon>
    </lineage>
</organism>
<keyword evidence="2" id="KW-1185">Reference proteome</keyword>
<protein>
    <submittedName>
        <fullName evidence="1">Uncharacterized protein</fullName>
    </submittedName>
</protein>
<sequence length="137" mass="15666">MFKYFILYETINLTFVESIEDTTAQIPNGSIINQLSAIKNLMVNNTDLSLQSDKLDGKMDFVYSNCGNIVQQNCYQNVNVYNGYKILFGPKTSIILAKKSTMHLLNLHNLKFSIIYPLKQFNLLITDHMISNVSVVY</sequence>
<dbReference type="Proteomes" id="UP000002899">
    <property type="component" value="Chromosome III"/>
</dbReference>
<accession>A0A0K3AR18</accession>
<dbReference type="EMBL" id="LN871598">
    <property type="protein sequence ID" value="CTQ40900.1"/>
    <property type="molecule type" value="Genomic_DNA"/>
</dbReference>
<reference evidence="1 2" key="3">
    <citation type="journal article" date="2016" name="Sci. Rep.">
        <title>Genome-wide diversity and gene expression profiling of Babesia microti isolates identify polymorphic genes that mediate host-pathogen interactions.</title>
        <authorList>
            <person name="Silva J.C."/>
            <person name="Cornillot E."/>
            <person name="McCracken C."/>
            <person name="Usmani-Brown S."/>
            <person name="Dwivedi A."/>
            <person name="Ifeonu O.O."/>
            <person name="Crabtree J."/>
            <person name="Gotia H.T."/>
            <person name="Virji A.Z."/>
            <person name="Reynes C."/>
            <person name="Colinge J."/>
            <person name="Kumar V."/>
            <person name="Lawres L."/>
            <person name="Pazzi J.E."/>
            <person name="Pablo J.V."/>
            <person name="Hung C."/>
            <person name="Brancato J."/>
            <person name="Kumari P."/>
            <person name="Orvis J."/>
            <person name="Tretina K."/>
            <person name="Chibucos M."/>
            <person name="Ott S."/>
            <person name="Sadzewicz L."/>
            <person name="Sengamalay N."/>
            <person name="Shetty A.C."/>
            <person name="Su Q."/>
            <person name="Tallon L."/>
            <person name="Fraser C.M."/>
            <person name="Frutos R."/>
            <person name="Molina D.M."/>
            <person name="Krause P.J."/>
            <person name="Ben Mamoun C."/>
        </authorList>
    </citation>
    <scope>NUCLEOTIDE SEQUENCE [LARGE SCALE GENOMIC DNA]</scope>
    <source>
        <strain evidence="1 2">RI</strain>
    </source>
</reference>
<gene>
    <name evidence="1" type="ORF">BMR1_03g01505</name>
</gene>
<evidence type="ECO:0000313" key="1">
    <source>
        <dbReference type="EMBL" id="CTQ40900.1"/>
    </source>
</evidence>
<name>A0A0K3AR18_BABMR</name>
<reference evidence="1 2" key="1">
    <citation type="journal article" date="2012" name="Nucleic Acids Res.">
        <title>Sequencing of the smallest Apicomplexan genome from the human pathogen Babesia microti.</title>
        <authorList>
            <person name="Cornillot E."/>
            <person name="Hadj-Kaddour K."/>
            <person name="Dassouli A."/>
            <person name="Noel B."/>
            <person name="Ranwez V."/>
            <person name="Vacherie B."/>
            <person name="Augagneur Y."/>
            <person name="Bres V."/>
            <person name="Duclos A."/>
            <person name="Randazzo S."/>
            <person name="Carcy B."/>
            <person name="Debierre-Grockiego F."/>
            <person name="Delbecq S."/>
            <person name="Moubri-Menage K."/>
            <person name="Shams-Eldin H."/>
            <person name="Usmani-Brown S."/>
            <person name="Bringaud F."/>
            <person name="Wincker P."/>
            <person name="Vivares C.P."/>
            <person name="Schwarz R.T."/>
            <person name="Schetters T.P."/>
            <person name="Krause P.J."/>
            <person name="Gorenflot A."/>
            <person name="Berry V."/>
            <person name="Barbe V."/>
            <person name="Ben Mamoun C."/>
        </authorList>
    </citation>
    <scope>NUCLEOTIDE SEQUENCE [LARGE SCALE GENOMIC DNA]</scope>
    <source>
        <strain evidence="1 2">RI</strain>
    </source>
</reference>
<evidence type="ECO:0000313" key="2">
    <source>
        <dbReference type="Proteomes" id="UP000002899"/>
    </source>
</evidence>
<reference evidence="1 2" key="2">
    <citation type="journal article" date="2013" name="PLoS ONE">
        <title>Whole genome mapping and re-organization of the nuclear and mitochondrial genomes of Babesia microti isolates.</title>
        <authorList>
            <person name="Cornillot E."/>
            <person name="Dassouli A."/>
            <person name="Garg A."/>
            <person name="Pachikara N."/>
            <person name="Randazzo S."/>
            <person name="Depoix D."/>
            <person name="Carcy B."/>
            <person name="Delbecq S."/>
            <person name="Frutos R."/>
            <person name="Silva J.C."/>
            <person name="Sutton R."/>
            <person name="Krause P.J."/>
            <person name="Mamoun C.B."/>
        </authorList>
    </citation>
    <scope>NUCLEOTIDE SEQUENCE [LARGE SCALE GENOMIC DNA]</scope>
    <source>
        <strain evidence="1 2">RI</strain>
    </source>
</reference>
<dbReference type="AlphaFoldDB" id="A0A0K3AR18"/>
<dbReference type="VEuPathDB" id="PiroplasmaDB:BMR1_03g01505"/>
<dbReference type="KEGG" id="bmic:BMR1_03g01505"/>
<dbReference type="GeneID" id="24424936"/>
<proteinExistence type="predicted"/>